<dbReference type="RefSeq" id="WP_119374713.1">
    <property type="nucleotide sequence ID" value="NZ_QWFX01000005.1"/>
</dbReference>
<proteinExistence type="predicted"/>
<dbReference type="EMBL" id="QWFX01000005">
    <property type="protein sequence ID" value="RIJ32632.1"/>
    <property type="molecule type" value="Genomic_DNA"/>
</dbReference>
<dbReference type="Proteomes" id="UP000266385">
    <property type="component" value="Unassembled WGS sequence"/>
</dbReference>
<feature type="compositionally biased region" description="Pro residues" evidence="1">
    <location>
        <begin position="181"/>
        <end position="196"/>
    </location>
</feature>
<comment type="caution">
    <text evidence="2">The sequence shown here is derived from an EMBL/GenBank/DDBJ whole genome shotgun (WGS) entry which is preliminary data.</text>
</comment>
<protein>
    <submittedName>
        <fullName evidence="2">Uncharacterized protein</fullName>
    </submittedName>
</protein>
<feature type="region of interest" description="Disordered" evidence="1">
    <location>
        <begin position="173"/>
        <end position="200"/>
    </location>
</feature>
<evidence type="ECO:0000313" key="2">
    <source>
        <dbReference type="EMBL" id="RIJ32632.1"/>
    </source>
</evidence>
<organism evidence="2 3">
    <name type="scientific">Henriciella mobilis</name>
    <dbReference type="NCBI Taxonomy" id="2305467"/>
    <lineage>
        <taxon>Bacteria</taxon>
        <taxon>Pseudomonadati</taxon>
        <taxon>Pseudomonadota</taxon>
        <taxon>Alphaproteobacteria</taxon>
        <taxon>Hyphomonadales</taxon>
        <taxon>Hyphomonadaceae</taxon>
        <taxon>Henriciella</taxon>
    </lineage>
</organism>
<evidence type="ECO:0000313" key="3">
    <source>
        <dbReference type="Proteomes" id="UP000266385"/>
    </source>
</evidence>
<reference evidence="2 3" key="1">
    <citation type="submission" date="2018-08" db="EMBL/GenBank/DDBJ databases">
        <title>Henriciella mobilis sp. nov., isolated from seawater.</title>
        <authorList>
            <person name="Cheng H."/>
            <person name="Wu Y.-H."/>
            <person name="Xu X.-W."/>
            <person name="Guo L.-L."/>
        </authorList>
    </citation>
    <scope>NUCLEOTIDE SEQUENCE [LARGE SCALE GENOMIC DNA]</scope>
    <source>
        <strain evidence="2 3">JN25</strain>
    </source>
</reference>
<evidence type="ECO:0000256" key="1">
    <source>
        <dbReference type="SAM" id="MobiDB-lite"/>
    </source>
</evidence>
<dbReference type="OrthoDB" id="7251025at2"/>
<name>A0A399RRZ0_9PROT</name>
<dbReference type="AlphaFoldDB" id="A0A399RRZ0"/>
<accession>A0A399RRZ0</accession>
<keyword evidence="3" id="KW-1185">Reference proteome</keyword>
<gene>
    <name evidence="2" type="ORF">D1223_01905</name>
</gene>
<sequence length="346" mass="38561">MSEASEKTLAAIRAQADLHHQYLLGLELMVATREGPKIVGDWMFRLFRAQHEEKFLSSFRKLGLDGLPDAVACARYHVLSNNMGGVGVEYMEESDTKAWVRFRYPRWMYAGPAICGVPVEASRGFLKGWYAQNGVSLRNPRLGFVCVSEDMTGQFGLCGYFQEFDQDLTPDERLQFRPDESPPPYDPDAQPAPPPGEWNEDRLAKANRNYAMEYIRNGVRELGAVLGRERALELGKLSARLTGLQQYRAMAASVGAVDGGPAEAAAFLSAMFAGMGDTCQVIPDGDHVRIEQSGLRIVRGLDEEARETVLACWIELWRGAVHSHRAFMDIEAQLGDNALTWSIRAR</sequence>